<proteinExistence type="predicted"/>
<protein>
    <submittedName>
        <fullName evidence="1">Uncharacterized protein</fullName>
    </submittedName>
</protein>
<name>A0ABW9DRS2_9BURK</name>
<organism evidence="1 2">
    <name type="scientific">Paraburkholderia metrosideri</name>
    <dbReference type="NCBI Taxonomy" id="580937"/>
    <lineage>
        <taxon>Bacteria</taxon>
        <taxon>Pseudomonadati</taxon>
        <taxon>Pseudomonadota</taxon>
        <taxon>Betaproteobacteria</taxon>
        <taxon>Burkholderiales</taxon>
        <taxon>Burkholderiaceae</taxon>
        <taxon>Paraburkholderia</taxon>
    </lineage>
</organism>
<reference evidence="1 2" key="1">
    <citation type="journal article" date="2024" name="Chem. Sci.">
        <title>Discovery of megapolipeptins by genome mining of a Burkholderiales bacteria collection.</title>
        <authorList>
            <person name="Paulo B.S."/>
            <person name="Recchia M.J.J."/>
            <person name="Lee S."/>
            <person name="Fergusson C.H."/>
            <person name="Romanowski S.B."/>
            <person name="Hernandez A."/>
            <person name="Krull N."/>
            <person name="Liu D.Y."/>
            <person name="Cavanagh H."/>
            <person name="Bos A."/>
            <person name="Gray C.A."/>
            <person name="Murphy B.T."/>
            <person name="Linington R.G."/>
            <person name="Eustaquio A.S."/>
        </authorList>
    </citation>
    <scope>NUCLEOTIDE SEQUENCE [LARGE SCALE GENOMIC DNA]</scope>
    <source>
        <strain evidence="1 2">RL17-338-BIC-A</strain>
    </source>
</reference>
<sequence>MLRFFDDNRRFARAVALILTRTQDLDSATMAPLHALSQDAVEQAALIKKLAAATNGPPR</sequence>
<comment type="caution">
    <text evidence="1">The sequence shown here is derived from an EMBL/GenBank/DDBJ whole genome shotgun (WGS) entry which is preliminary data.</text>
</comment>
<dbReference type="EMBL" id="JAQQCF010000010">
    <property type="protein sequence ID" value="MFM0637722.1"/>
    <property type="molecule type" value="Genomic_DNA"/>
</dbReference>
<dbReference type="Proteomes" id="UP001629432">
    <property type="component" value="Unassembled WGS sequence"/>
</dbReference>
<evidence type="ECO:0000313" key="2">
    <source>
        <dbReference type="Proteomes" id="UP001629432"/>
    </source>
</evidence>
<accession>A0ABW9DRS2</accession>
<keyword evidence="2" id="KW-1185">Reference proteome</keyword>
<evidence type="ECO:0000313" key="1">
    <source>
        <dbReference type="EMBL" id="MFM0637722.1"/>
    </source>
</evidence>
<gene>
    <name evidence="1" type="ORF">PQQ63_13565</name>
</gene>
<dbReference type="RefSeq" id="WP_408336546.1">
    <property type="nucleotide sequence ID" value="NZ_JAQQCF010000010.1"/>
</dbReference>